<feature type="region of interest" description="Disordered" evidence="1">
    <location>
        <begin position="83"/>
        <end position="131"/>
    </location>
</feature>
<name>A0AA39MGL2_9AGAR</name>
<organism evidence="2 3">
    <name type="scientific">Armillaria borealis</name>
    <dbReference type="NCBI Taxonomy" id="47425"/>
    <lineage>
        <taxon>Eukaryota</taxon>
        <taxon>Fungi</taxon>
        <taxon>Dikarya</taxon>
        <taxon>Basidiomycota</taxon>
        <taxon>Agaricomycotina</taxon>
        <taxon>Agaricomycetes</taxon>
        <taxon>Agaricomycetidae</taxon>
        <taxon>Agaricales</taxon>
        <taxon>Marasmiineae</taxon>
        <taxon>Physalacriaceae</taxon>
        <taxon>Armillaria</taxon>
    </lineage>
</organism>
<evidence type="ECO:0000313" key="3">
    <source>
        <dbReference type="Proteomes" id="UP001175226"/>
    </source>
</evidence>
<accession>A0AA39MGL2</accession>
<proteinExistence type="predicted"/>
<keyword evidence="3" id="KW-1185">Reference proteome</keyword>
<dbReference type="Proteomes" id="UP001175226">
    <property type="component" value="Unassembled WGS sequence"/>
</dbReference>
<sequence length="222" mass="24700">MDSQAMQELWARPLIPTYRIVLKYGKYTLDAYLHGLFVAYYDRFRHSLGVPENLGDMDSVLAWKRRALARLALLMIRMYDESLQSSPPMPSPSQQDLQSHDDKPLEGPSSPESLVSSGQGPSDSHHDADDAEKNTSLPAMAAQDTQIREPDCRSTMAVASEPPAMGIMKLKYRLRGVAGASRPRHGILSGLGTGLTALPAFVELCRTLPSYQAFQTWHERRT</sequence>
<protein>
    <submittedName>
        <fullName evidence="2">Uncharacterized protein</fullName>
    </submittedName>
</protein>
<evidence type="ECO:0000256" key="1">
    <source>
        <dbReference type="SAM" id="MobiDB-lite"/>
    </source>
</evidence>
<feature type="compositionally biased region" description="Low complexity" evidence="1">
    <location>
        <begin position="83"/>
        <end position="97"/>
    </location>
</feature>
<evidence type="ECO:0000313" key="2">
    <source>
        <dbReference type="EMBL" id="KAK0434071.1"/>
    </source>
</evidence>
<dbReference type="AlphaFoldDB" id="A0AA39MGL2"/>
<feature type="compositionally biased region" description="Polar residues" evidence="1">
    <location>
        <begin position="110"/>
        <end position="122"/>
    </location>
</feature>
<reference evidence="2" key="1">
    <citation type="submission" date="2023-06" db="EMBL/GenBank/DDBJ databases">
        <authorList>
            <consortium name="Lawrence Berkeley National Laboratory"/>
            <person name="Ahrendt S."/>
            <person name="Sahu N."/>
            <person name="Indic B."/>
            <person name="Wong-Bajracharya J."/>
            <person name="Merenyi Z."/>
            <person name="Ke H.-M."/>
            <person name="Monk M."/>
            <person name="Kocsube S."/>
            <person name="Drula E."/>
            <person name="Lipzen A."/>
            <person name="Balint B."/>
            <person name="Henrissat B."/>
            <person name="Andreopoulos B."/>
            <person name="Martin F.M."/>
            <person name="Harder C.B."/>
            <person name="Rigling D."/>
            <person name="Ford K.L."/>
            <person name="Foster G.D."/>
            <person name="Pangilinan J."/>
            <person name="Papanicolaou A."/>
            <person name="Barry K."/>
            <person name="LaButti K."/>
            <person name="Viragh M."/>
            <person name="Koriabine M."/>
            <person name="Yan M."/>
            <person name="Riley R."/>
            <person name="Champramary S."/>
            <person name="Plett K.L."/>
            <person name="Tsai I.J."/>
            <person name="Slot J."/>
            <person name="Sipos G."/>
            <person name="Plett J."/>
            <person name="Nagy L.G."/>
            <person name="Grigoriev I.V."/>
        </authorList>
    </citation>
    <scope>NUCLEOTIDE SEQUENCE</scope>
    <source>
        <strain evidence="2">FPL87.14</strain>
    </source>
</reference>
<gene>
    <name evidence="2" type="ORF">EV421DRAFT_1741092</name>
</gene>
<comment type="caution">
    <text evidence="2">The sequence shown here is derived from an EMBL/GenBank/DDBJ whole genome shotgun (WGS) entry which is preliminary data.</text>
</comment>
<dbReference type="EMBL" id="JAUEPT010000074">
    <property type="protein sequence ID" value="KAK0434071.1"/>
    <property type="molecule type" value="Genomic_DNA"/>
</dbReference>